<dbReference type="Pfam" id="PF02129">
    <property type="entry name" value="Peptidase_S15"/>
    <property type="match status" value="1"/>
</dbReference>
<organism evidence="3 4">
    <name type="scientific">Pararhodobacter aggregans</name>
    <dbReference type="NCBI Taxonomy" id="404875"/>
    <lineage>
        <taxon>Bacteria</taxon>
        <taxon>Pseudomonadati</taxon>
        <taxon>Pseudomonadota</taxon>
        <taxon>Alphaproteobacteria</taxon>
        <taxon>Rhodobacterales</taxon>
        <taxon>Paracoccaceae</taxon>
        <taxon>Pararhodobacter</taxon>
    </lineage>
</organism>
<dbReference type="PANTHER" id="PTHR43056:SF10">
    <property type="entry name" value="COCE_NOND FAMILY, PUTATIVE (AFU_ORTHOLOGUE AFUA_7G00600)-RELATED"/>
    <property type="match status" value="1"/>
</dbReference>
<dbReference type="Gene3D" id="3.40.50.1820">
    <property type="entry name" value="alpha/beta hydrolase"/>
    <property type="match status" value="1"/>
</dbReference>
<name>A0A2T7UVB8_9RHOB</name>
<proteinExistence type="predicted"/>
<dbReference type="InterPro" id="IPR029058">
    <property type="entry name" value="AB_hydrolase_fold"/>
</dbReference>
<dbReference type="SMART" id="SM00939">
    <property type="entry name" value="PepX_C"/>
    <property type="match status" value="1"/>
</dbReference>
<dbReference type="SUPFAM" id="SSF49785">
    <property type="entry name" value="Galactose-binding domain-like"/>
    <property type="match status" value="1"/>
</dbReference>
<sequence length="653" mass="71521">MRVALIDRDDLFIPLPDGTRLAARLWRPEGGPPVPAILEYIPYRKRDNTLPRDETIHPWMAAQGYACLRVDIRGTGDSEGLFDDEYSEQEQQDACDVIAWIAAQDWCSGAVGMMGKSWGGFNCLQTAFRRPQALKAVASICGTVDRFADDIHFKGGALLGENFGWGALMLSYAARPADPLLRPDWRRDFRARLASMPNLAEHWTGHQTRDAYWRHGSVCEDFSRLDAAVLSFGGWNDNYMNAPAALAGQAPMGKGIVGPWVHQYPHTAVPAPRIDFLGVLKDWWDHWLKGVDNGAGDWPAYRAYVLTAAPPDASAAHRPGYWVAGPAPAAPTHRLTLGPNGVLGAEGAIERTIATPQTLGAAAGEFFPMGLNAEMAADQRFDDALSVCFETPLPEGLTLLGAAELTVTLIADQPFAFLAARLCDVAPDGASTRIAHGILNLRHRTDPPSALVPGEPVTVTLRLDQCAYELAPGHRLRLALSTTYWPWIWPSPKPVALRLTGGSLALPVAEAPLTRCAFAEPPPVAPSRLTCLSPAEETRRHESDRISGEERIIVTSDSGRTEDPDHGLVTRATMHETWTIRPGDPLSAACDVVWTQHFSRGDWSVETEVRARQHSTETEILIDATLVARIKDGPETPEIIQRNFPARVARREI</sequence>
<feature type="domain" description="Xaa-Pro dipeptidyl-peptidase C-terminal" evidence="2">
    <location>
        <begin position="281"/>
        <end position="514"/>
    </location>
</feature>
<dbReference type="SUPFAM" id="SSF53474">
    <property type="entry name" value="alpha/beta-Hydrolases"/>
    <property type="match status" value="1"/>
</dbReference>
<dbReference type="Pfam" id="PF08530">
    <property type="entry name" value="PepX_C"/>
    <property type="match status" value="1"/>
</dbReference>
<dbReference type="InterPro" id="IPR008979">
    <property type="entry name" value="Galactose-bd-like_sf"/>
</dbReference>
<protein>
    <submittedName>
        <fullName evidence="3">Peptidase S15</fullName>
    </submittedName>
</protein>
<dbReference type="Gene3D" id="1.10.3020.10">
    <property type="entry name" value="alpha-amino acid ester hydrolase ( Helical cap domain)"/>
    <property type="match status" value="1"/>
</dbReference>
<dbReference type="InterPro" id="IPR005674">
    <property type="entry name" value="CocE/Ser_esterase"/>
</dbReference>
<dbReference type="InterPro" id="IPR050585">
    <property type="entry name" value="Xaa-Pro_dipeptidyl-ppase/CocE"/>
</dbReference>
<reference evidence="3 4" key="1">
    <citation type="journal article" date="2011" name="Syst. Appl. Microbiol.">
        <title>Defluviimonas denitrificans gen. nov., sp. nov., and Pararhodobacter aggregans gen. nov., sp. nov., non-phototrophic Rhodobacteraceae from the biofilter of a marine aquaculture.</title>
        <authorList>
            <person name="Foesel B.U."/>
            <person name="Drake H.L."/>
            <person name="Schramm A."/>
        </authorList>
    </citation>
    <scope>NUCLEOTIDE SEQUENCE [LARGE SCALE GENOMIC DNA]</scope>
    <source>
        <strain evidence="3 4">D1-19</strain>
    </source>
</reference>
<dbReference type="InterPro" id="IPR000383">
    <property type="entry name" value="Xaa-Pro-like_dom"/>
</dbReference>
<evidence type="ECO:0000313" key="3">
    <source>
        <dbReference type="EMBL" id="PVE48713.1"/>
    </source>
</evidence>
<dbReference type="Proteomes" id="UP000244810">
    <property type="component" value="Unassembled WGS sequence"/>
</dbReference>
<dbReference type="PANTHER" id="PTHR43056">
    <property type="entry name" value="PEPTIDASE S9 PROLYL OLIGOPEPTIDASE"/>
    <property type="match status" value="1"/>
</dbReference>
<evidence type="ECO:0000256" key="1">
    <source>
        <dbReference type="ARBA" id="ARBA00022801"/>
    </source>
</evidence>
<evidence type="ECO:0000313" key="4">
    <source>
        <dbReference type="Proteomes" id="UP000244810"/>
    </source>
</evidence>
<dbReference type="Gene3D" id="2.60.120.260">
    <property type="entry name" value="Galactose-binding domain-like"/>
    <property type="match status" value="1"/>
</dbReference>
<accession>A0A2T7UVB8</accession>
<dbReference type="NCBIfam" id="TIGR00976">
    <property type="entry name" value="CocE_NonD"/>
    <property type="match status" value="1"/>
</dbReference>
<dbReference type="OrthoDB" id="9806163at2"/>
<keyword evidence="1" id="KW-0378">Hydrolase</keyword>
<dbReference type="AlphaFoldDB" id="A0A2T7UVB8"/>
<dbReference type="EMBL" id="QDDR01000002">
    <property type="protein sequence ID" value="PVE48713.1"/>
    <property type="molecule type" value="Genomic_DNA"/>
</dbReference>
<dbReference type="InterPro" id="IPR013736">
    <property type="entry name" value="Xaa-Pro_dipept_C"/>
</dbReference>
<keyword evidence="4" id="KW-1185">Reference proteome</keyword>
<comment type="caution">
    <text evidence="3">The sequence shown here is derived from an EMBL/GenBank/DDBJ whole genome shotgun (WGS) entry which is preliminary data.</text>
</comment>
<evidence type="ECO:0000259" key="2">
    <source>
        <dbReference type="SMART" id="SM00939"/>
    </source>
</evidence>
<gene>
    <name evidence="3" type="ORF">DDE23_06585</name>
</gene>
<dbReference type="GO" id="GO:0008239">
    <property type="term" value="F:dipeptidyl-peptidase activity"/>
    <property type="evidence" value="ECO:0007669"/>
    <property type="project" value="InterPro"/>
</dbReference>